<dbReference type="EMBL" id="HBUF01340915">
    <property type="protein sequence ID" value="CAG6703293.1"/>
    <property type="molecule type" value="Transcribed_RNA"/>
</dbReference>
<evidence type="ECO:0000256" key="1">
    <source>
        <dbReference type="SAM" id="Phobius"/>
    </source>
</evidence>
<feature type="transmembrane region" description="Helical" evidence="1">
    <location>
        <begin position="41"/>
        <end position="58"/>
    </location>
</feature>
<name>A0A8D8XN82_9HEMI</name>
<feature type="transmembrane region" description="Helical" evidence="1">
    <location>
        <begin position="78"/>
        <end position="103"/>
    </location>
</feature>
<sequence length="130" mass="14848">MTGSKLIRSKHLCGANGFKELTSDGVTCVQWGSLCAQNDRFHVILFPFIFFFLILFIESETVVHTSLFYPLILGDDTFLVQFFLSFFFFFFVTFSRANGVVVCRQPRSISSRPSRLISCPNNDVVWLDAL</sequence>
<evidence type="ECO:0000313" key="2">
    <source>
        <dbReference type="EMBL" id="CAG6703288.1"/>
    </source>
</evidence>
<organism evidence="2">
    <name type="scientific">Cacopsylla melanoneura</name>
    <dbReference type="NCBI Taxonomy" id="428564"/>
    <lineage>
        <taxon>Eukaryota</taxon>
        <taxon>Metazoa</taxon>
        <taxon>Ecdysozoa</taxon>
        <taxon>Arthropoda</taxon>
        <taxon>Hexapoda</taxon>
        <taxon>Insecta</taxon>
        <taxon>Pterygota</taxon>
        <taxon>Neoptera</taxon>
        <taxon>Paraneoptera</taxon>
        <taxon>Hemiptera</taxon>
        <taxon>Sternorrhyncha</taxon>
        <taxon>Psylloidea</taxon>
        <taxon>Psyllidae</taxon>
        <taxon>Psyllinae</taxon>
        <taxon>Cacopsylla</taxon>
    </lineage>
</organism>
<dbReference type="EMBL" id="HBUF01340916">
    <property type="protein sequence ID" value="CAG6703297.1"/>
    <property type="molecule type" value="Transcribed_RNA"/>
</dbReference>
<reference evidence="2" key="1">
    <citation type="submission" date="2021-05" db="EMBL/GenBank/DDBJ databases">
        <authorList>
            <person name="Alioto T."/>
            <person name="Alioto T."/>
            <person name="Gomez Garrido J."/>
        </authorList>
    </citation>
    <scope>NUCLEOTIDE SEQUENCE</scope>
</reference>
<dbReference type="EMBL" id="HBUF01340914">
    <property type="protein sequence ID" value="CAG6703288.1"/>
    <property type="molecule type" value="Transcribed_RNA"/>
</dbReference>
<keyword evidence="1" id="KW-0812">Transmembrane</keyword>
<dbReference type="AlphaFoldDB" id="A0A8D8XN82"/>
<dbReference type="EMBL" id="HBUF01340913">
    <property type="protein sequence ID" value="CAG6703284.1"/>
    <property type="molecule type" value="Transcribed_RNA"/>
</dbReference>
<proteinExistence type="predicted"/>
<keyword evidence="1" id="KW-0472">Membrane</keyword>
<accession>A0A8D8XN82</accession>
<dbReference type="EMBL" id="HBUF01340917">
    <property type="protein sequence ID" value="CAG6703301.1"/>
    <property type="molecule type" value="Transcribed_RNA"/>
</dbReference>
<protein>
    <submittedName>
        <fullName evidence="2">Uncharacterized protein</fullName>
    </submittedName>
</protein>
<keyword evidence="1" id="KW-1133">Transmembrane helix</keyword>